<dbReference type="GO" id="GO:0005886">
    <property type="term" value="C:plasma membrane"/>
    <property type="evidence" value="ECO:0007669"/>
    <property type="project" value="UniProtKB-SubCell"/>
</dbReference>
<evidence type="ECO:0000256" key="4">
    <source>
        <dbReference type="ARBA" id="ARBA00022692"/>
    </source>
</evidence>
<organism evidence="12 13">
    <name type="scientific">Hermetia illucens</name>
    <name type="common">Black soldier fly</name>
    <dbReference type="NCBI Taxonomy" id="343691"/>
    <lineage>
        <taxon>Eukaryota</taxon>
        <taxon>Metazoa</taxon>
        <taxon>Ecdysozoa</taxon>
        <taxon>Arthropoda</taxon>
        <taxon>Hexapoda</taxon>
        <taxon>Insecta</taxon>
        <taxon>Pterygota</taxon>
        <taxon>Neoptera</taxon>
        <taxon>Endopterygota</taxon>
        <taxon>Diptera</taxon>
        <taxon>Brachycera</taxon>
        <taxon>Stratiomyomorpha</taxon>
        <taxon>Stratiomyidae</taxon>
        <taxon>Hermetiinae</taxon>
        <taxon>Hermetia</taxon>
    </lineage>
</organism>
<evidence type="ECO:0000256" key="6">
    <source>
        <dbReference type="ARBA" id="ARBA00023040"/>
    </source>
</evidence>
<comment type="similarity">
    <text evidence="2">Belongs to the G-protein coupled receptor 1 family.</text>
</comment>
<dbReference type="Pfam" id="PF00001">
    <property type="entry name" value="7tm_1"/>
    <property type="match status" value="1"/>
</dbReference>
<comment type="subcellular location">
    <subcellularLocation>
        <location evidence="1">Cell membrane</location>
        <topology evidence="1">Multi-pass membrane protein</topology>
    </subcellularLocation>
</comment>
<keyword evidence="6" id="KW-0297">G-protein coupled receptor</keyword>
<evidence type="ECO:0000259" key="11">
    <source>
        <dbReference type="PROSITE" id="PS50262"/>
    </source>
</evidence>
<evidence type="ECO:0000256" key="10">
    <source>
        <dbReference type="SAM" id="Phobius"/>
    </source>
</evidence>
<dbReference type="AlphaFoldDB" id="A0A7R8UK31"/>
<dbReference type="SUPFAM" id="SSF81321">
    <property type="entry name" value="Family A G protein-coupled receptor-like"/>
    <property type="match status" value="1"/>
</dbReference>
<keyword evidence="4 10" id="KW-0812">Transmembrane</keyword>
<evidence type="ECO:0000256" key="7">
    <source>
        <dbReference type="ARBA" id="ARBA00023136"/>
    </source>
</evidence>
<keyword evidence="7 10" id="KW-0472">Membrane</keyword>
<dbReference type="EMBL" id="LR899010">
    <property type="protein sequence ID" value="CAD7082118.1"/>
    <property type="molecule type" value="Genomic_DNA"/>
</dbReference>
<dbReference type="PANTHER" id="PTHR24230:SF163">
    <property type="entry name" value="CORAZONIN RECEPTOR, ISOFORM B"/>
    <property type="match status" value="1"/>
</dbReference>
<keyword evidence="13" id="KW-1185">Reference proteome</keyword>
<dbReference type="InParanoid" id="A0A7R8UK31"/>
<evidence type="ECO:0000256" key="3">
    <source>
        <dbReference type="ARBA" id="ARBA00022475"/>
    </source>
</evidence>
<dbReference type="PRINTS" id="PR00237">
    <property type="entry name" value="GPCRRHODOPSN"/>
</dbReference>
<dbReference type="PANTHER" id="PTHR24230">
    <property type="entry name" value="G-PROTEIN COUPLED RECEPTOR"/>
    <property type="match status" value="1"/>
</dbReference>
<accession>A0A7R8UK31</accession>
<sequence>MVRTQFNQNSIEVFIFRVAKGPFIEDFYQCVTHGFYTAEWQEQLYTTFTLFFTFIIPLCILIVTYLSTFRTISGSEKMFQNSKHAAYNNRAQLTNRQRLIHKAKMKSLRISVVIVVAFLICWTPYNVMMIIFTFLNPDKRLGEDLQSGIFFFGMSNSLVNPLIYGAFHLWPIKQHGQYTHYSLTRDGSNTYQRSPSMTATTQLDTNGSRHTFKRSSHYQRCSFRNDHFNLVTAPRHCNSMRKEFKKQTSLTNGTNSHLVLNYAGIIAQNNSKLNVSSV</sequence>
<keyword evidence="3" id="KW-1003">Cell membrane</keyword>
<evidence type="ECO:0000256" key="1">
    <source>
        <dbReference type="ARBA" id="ARBA00004651"/>
    </source>
</evidence>
<evidence type="ECO:0000256" key="8">
    <source>
        <dbReference type="ARBA" id="ARBA00023170"/>
    </source>
</evidence>
<proteinExistence type="inferred from homology"/>
<dbReference type="Proteomes" id="UP000594454">
    <property type="component" value="Chromosome 2"/>
</dbReference>
<feature type="transmembrane region" description="Helical" evidence="10">
    <location>
        <begin position="147"/>
        <end position="167"/>
    </location>
</feature>
<evidence type="ECO:0000256" key="2">
    <source>
        <dbReference type="ARBA" id="ARBA00010663"/>
    </source>
</evidence>
<feature type="domain" description="G-protein coupled receptors family 1 profile" evidence="11">
    <location>
        <begin position="1"/>
        <end position="164"/>
    </location>
</feature>
<dbReference type="OrthoDB" id="6022667at2759"/>
<reference evidence="12 13" key="1">
    <citation type="submission" date="2020-11" db="EMBL/GenBank/DDBJ databases">
        <authorList>
            <person name="Wallbank WR R."/>
            <person name="Pardo Diaz C."/>
            <person name="Kozak K."/>
            <person name="Martin S."/>
            <person name="Jiggins C."/>
            <person name="Moest M."/>
            <person name="Warren A I."/>
            <person name="Generalovic N T."/>
            <person name="Byers J.R.P. K."/>
            <person name="Montejo-Kovacevich G."/>
            <person name="Yen C E."/>
        </authorList>
    </citation>
    <scope>NUCLEOTIDE SEQUENCE [LARGE SCALE GENOMIC DNA]</scope>
</reference>
<name>A0A7R8UK31_HERIL</name>
<evidence type="ECO:0000313" key="13">
    <source>
        <dbReference type="Proteomes" id="UP000594454"/>
    </source>
</evidence>
<keyword evidence="8" id="KW-0675">Receptor</keyword>
<dbReference type="GO" id="GO:0035237">
    <property type="term" value="F:corazonin receptor activity"/>
    <property type="evidence" value="ECO:0007669"/>
    <property type="project" value="TreeGrafter"/>
</dbReference>
<dbReference type="InterPro" id="IPR000276">
    <property type="entry name" value="GPCR_Rhodpsn"/>
</dbReference>
<feature type="transmembrane region" description="Helical" evidence="10">
    <location>
        <begin position="108"/>
        <end position="135"/>
    </location>
</feature>
<protein>
    <recommendedName>
        <fullName evidence="11">G-protein coupled receptors family 1 profile domain-containing protein</fullName>
    </recommendedName>
</protein>
<feature type="transmembrane region" description="Helical" evidence="10">
    <location>
        <begin position="44"/>
        <end position="68"/>
    </location>
</feature>
<evidence type="ECO:0000256" key="5">
    <source>
        <dbReference type="ARBA" id="ARBA00022989"/>
    </source>
</evidence>
<evidence type="ECO:0000256" key="9">
    <source>
        <dbReference type="ARBA" id="ARBA00023224"/>
    </source>
</evidence>
<dbReference type="Gene3D" id="1.20.1070.10">
    <property type="entry name" value="Rhodopsin 7-helix transmembrane proteins"/>
    <property type="match status" value="1"/>
</dbReference>
<evidence type="ECO:0000313" key="12">
    <source>
        <dbReference type="EMBL" id="CAD7082118.1"/>
    </source>
</evidence>
<keyword evidence="9" id="KW-0807">Transducer</keyword>
<keyword evidence="5 10" id="KW-1133">Transmembrane helix</keyword>
<gene>
    <name evidence="12" type="ORF">HERILL_LOCUS5179</name>
</gene>
<dbReference type="PROSITE" id="PS50262">
    <property type="entry name" value="G_PROTEIN_RECEP_F1_2"/>
    <property type="match status" value="1"/>
</dbReference>
<dbReference type="InterPro" id="IPR017452">
    <property type="entry name" value="GPCR_Rhodpsn_7TM"/>
</dbReference>